<dbReference type="GO" id="GO:0090529">
    <property type="term" value="P:cell septum assembly"/>
    <property type="evidence" value="ECO:0007669"/>
    <property type="project" value="InterPro"/>
</dbReference>
<keyword evidence="1" id="KW-0131">Cell cycle</keyword>
<dbReference type="AlphaFoldDB" id="A0AAW6U2F9"/>
<evidence type="ECO:0000313" key="2">
    <source>
        <dbReference type="Proteomes" id="UP001431532"/>
    </source>
</evidence>
<dbReference type="RefSeq" id="WP_282838467.1">
    <property type="nucleotide sequence ID" value="NZ_JASCXW010000001.1"/>
</dbReference>
<organism evidence="1 2">
    <name type="scientific">Peloplasma aerotolerans</name>
    <dbReference type="NCBI Taxonomy" id="3044389"/>
    <lineage>
        <taxon>Bacteria</taxon>
        <taxon>Bacillati</taxon>
        <taxon>Mycoplasmatota</taxon>
        <taxon>Mollicutes</taxon>
        <taxon>Acholeplasmatales</taxon>
        <taxon>Acholeplasmataceae</taxon>
        <taxon>Peloplasma</taxon>
    </lineage>
</organism>
<gene>
    <name evidence="1" type="ORF">QJ521_00710</name>
</gene>
<protein>
    <submittedName>
        <fullName evidence="1">Cell division protein SepF</fullName>
    </submittedName>
</protein>
<reference evidence="1" key="1">
    <citation type="submission" date="2023-05" db="EMBL/GenBank/DDBJ databases">
        <title>Mariniplasma microaerophilum sp. nov., a novel anaerobic mollicute isolated from terrestrial mud volcano, Taman Peninsula, Russia.</title>
        <authorList>
            <person name="Khomyakova M.A."/>
            <person name="Merkel A.Y."/>
            <person name="Slobodkin A.I."/>
        </authorList>
    </citation>
    <scope>NUCLEOTIDE SEQUENCE</scope>
    <source>
        <strain evidence="1">M4Ah</strain>
    </source>
</reference>
<keyword evidence="1" id="KW-0132">Cell division</keyword>
<keyword evidence="2" id="KW-1185">Reference proteome</keyword>
<dbReference type="Gene3D" id="3.30.110.150">
    <property type="entry name" value="SepF-like protein"/>
    <property type="match status" value="1"/>
</dbReference>
<dbReference type="Proteomes" id="UP001431532">
    <property type="component" value="Unassembled WGS sequence"/>
</dbReference>
<dbReference type="EMBL" id="JASCXW010000001">
    <property type="protein sequence ID" value="MDI6452070.1"/>
    <property type="molecule type" value="Genomic_DNA"/>
</dbReference>
<sequence>MGLFSIGKKKKNEDQLNVDNELMSDKIIFENLLTDEDQYITGLAEKMINGHPLILNFEPLDIDQANKVIAFLSGVIYAIHGEIANVQEKVFMFAASDVYDDGSMEEFLKDVVE</sequence>
<dbReference type="InterPro" id="IPR007561">
    <property type="entry name" value="Cell_div_SepF/SepF-rel"/>
</dbReference>
<proteinExistence type="predicted"/>
<name>A0AAW6U2F9_9MOLU</name>
<dbReference type="Pfam" id="PF04472">
    <property type="entry name" value="SepF"/>
    <property type="match status" value="1"/>
</dbReference>
<evidence type="ECO:0000313" key="1">
    <source>
        <dbReference type="EMBL" id="MDI6452070.1"/>
    </source>
</evidence>
<comment type="caution">
    <text evidence="1">The sequence shown here is derived from an EMBL/GenBank/DDBJ whole genome shotgun (WGS) entry which is preliminary data.</text>
</comment>
<accession>A0AAW6U2F9</accession>
<dbReference type="InterPro" id="IPR038594">
    <property type="entry name" value="SepF-like_sf"/>
</dbReference>